<sequence length="377" mass="43668">MDNLELLSEYTSFLNEKKAEGKKIIAFMSHDNIPEELFDAAGFVPLRMIFAGNDELMDASHDFLPPSTCAFAQSCIGLFSLKPNHYQFLELIDYFVSNHCVSDICASEIISKYFNIPRLNFYISYTINETSLRYFKLELRDLIEKLEEIRGSQINNEELFKSIKKYNDFKKKIIELNNLEIKGSLKLKIIQKSILFGPEILPELEDFIIQHQLNPDQFNNKTKDIILTGCSIFINDYLIDLIEEAGGNIVFFDTWIGSNYFSQIFNDEELSLSKDPIDLLAHRFKNNIYGDHSVPNFLVNKTSQIEHLYINYKNKNGKKLGVINHIIKFCDHISIMSPHLKSRLQSNGIQVLNLERDYARANRGQLSTRIEAFLEMM</sequence>
<organism evidence="2">
    <name type="scientific">marine sediment metagenome</name>
    <dbReference type="NCBI Taxonomy" id="412755"/>
    <lineage>
        <taxon>unclassified sequences</taxon>
        <taxon>metagenomes</taxon>
        <taxon>ecological metagenomes</taxon>
    </lineage>
</organism>
<dbReference type="Gene3D" id="3.40.50.11890">
    <property type="match status" value="1"/>
</dbReference>
<accession>A0A0F9S378</accession>
<dbReference type="Gene3D" id="3.40.50.11900">
    <property type="match status" value="1"/>
</dbReference>
<dbReference type="AlphaFoldDB" id="A0A0F9S378"/>
<dbReference type="EMBL" id="LAZR01002316">
    <property type="protein sequence ID" value="KKN31596.1"/>
    <property type="molecule type" value="Genomic_DNA"/>
</dbReference>
<reference evidence="2" key="1">
    <citation type="journal article" date="2015" name="Nature">
        <title>Complex archaea that bridge the gap between prokaryotes and eukaryotes.</title>
        <authorList>
            <person name="Spang A."/>
            <person name="Saw J.H."/>
            <person name="Jorgensen S.L."/>
            <person name="Zaremba-Niedzwiedzka K."/>
            <person name="Martijn J."/>
            <person name="Lind A.E."/>
            <person name="van Eijk R."/>
            <person name="Schleper C."/>
            <person name="Guy L."/>
            <person name="Ettema T.J."/>
        </authorList>
    </citation>
    <scope>NUCLEOTIDE SEQUENCE</scope>
</reference>
<dbReference type="InterPro" id="IPR010327">
    <property type="entry name" value="FldB/FldC_alpha/beta"/>
</dbReference>
<gene>
    <name evidence="2" type="ORF">LCGC14_0822310</name>
</gene>
<comment type="similarity">
    <text evidence="1">Belongs to the FldB/FldC dehydratase alpha/beta subunit family.</text>
</comment>
<proteinExistence type="inferred from homology"/>
<name>A0A0F9S378_9ZZZZ</name>
<comment type="caution">
    <text evidence="2">The sequence shown here is derived from an EMBL/GenBank/DDBJ whole genome shotgun (WGS) entry which is preliminary data.</text>
</comment>
<evidence type="ECO:0000256" key="1">
    <source>
        <dbReference type="ARBA" id="ARBA00005806"/>
    </source>
</evidence>
<protein>
    <recommendedName>
        <fullName evidence="3">2-hydroxyacyl-CoA dehydratase</fullName>
    </recommendedName>
</protein>
<dbReference type="Pfam" id="PF06050">
    <property type="entry name" value="HGD-D"/>
    <property type="match status" value="1"/>
</dbReference>
<dbReference type="PANTHER" id="PTHR30548:SF1">
    <property type="entry name" value="DEHYDRATASE SUBUNIT MJ0007-RELATED"/>
    <property type="match status" value="1"/>
</dbReference>
<dbReference type="PANTHER" id="PTHR30548">
    <property type="entry name" value="2-HYDROXYGLUTARYL-COA DEHYDRATASE, D-COMPONENT-RELATED"/>
    <property type="match status" value="1"/>
</dbReference>
<evidence type="ECO:0008006" key="3">
    <source>
        <dbReference type="Google" id="ProtNLM"/>
    </source>
</evidence>
<evidence type="ECO:0000313" key="2">
    <source>
        <dbReference type="EMBL" id="KKN31596.1"/>
    </source>
</evidence>